<name>A0A7N0UWN1_KALFE</name>
<dbReference type="GO" id="GO:0042054">
    <property type="term" value="F:histone methyltransferase activity"/>
    <property type="evidence" value="ECO:0007669"/>
    <property type="project" value="TreeGrafter"/>
</dbReference>
<sequence length="252" mass="27661">MSGDQMPARRPAKLPRIHDDDSGASHTRNSSQASVDAPIIRCAHLFLPFLETAELAVVAYTCKPLNSIARAVTSLRSSDASRGFEKHCIPFVNTVDDQPYSYFLYTPSQLYNSDAFHRQAWGLPEPSFGVGLGRIGEEGVSFEFGSGCDCESCGEECPCDLGFEDFGVVNECGRGCGCGMECGNRVSQRGINLRLKIVKDGRKGWGLYAAEFIQCGQFVCEYAGKFINLGLDHLIHFCFWSLIHLVLNGIVL</sequence>
<dbReference type="Gramene" id="Kaladp0087s0110.1.v1.1">
    <property type="protein sequence ID" value="Kaladp0087s0110.1.v1.1.CDS.1"/>
    <property type="gene ID" value="Kaladp0087s0110.v1.1"/>
</dbReference>
<evidence type="ECO:0000313" key="2">
    <source>
        <dbReference type="EnsemblPlants" id="Kaladp0087s0110.1.v1.1.CDS.1"/>
    </source>
</evidence>
<dbReference type="OMA" id="CEYAGKF"/>
<dbReference type="EnsemblPlants" id="Kaladp0087s0110.1.v1.1">
    <property type="protein sequence ID" value="Kaladp0087s0110.1.v1.1.CDS.1"/>
    <property type="gene ID" value="Kaladp0087s0110.v1.1"/>
</dbReference>
<reference evidence="2" key="1">
    <citation type="submission" date="2021-01" db="UniProtKB">
        <authorList>
            <consortium name="EnsemblPlants"/>
        </authorList>
    </citation>
    <scope>IDENTIFICATION</scope>
</reference>
<dbReference type="GO" id="GO:0003690">
    <property type="term" value="F:double-stranded DNA binding"/>
    <property type="evidence" value="ECO:0007669"/>
    <property type="project" value="TreeGrafter"/>
</dbReference>
<protein>
    <recommendedName>
        <fullName evidence="4">Histone-lysine N-methyltransferase SUVR3</fullName>
    </recommendedName>
</protein>
<keyword evidence="3" id="KW-1185">Reference proteome</keyword>
<proteinExistence type="predicted"/>
<organism evidence="2 3">
    <name type="scientific">Kalanchoe fedtschenkoi</name>
    <name type="common">Lavender scallops</name>
    <name type="synonym">South American air plant</name>
    <dbReference type="NCBI Taxonomy" id="63787"/>
    <lineage>
        <taxon>Eukaryota</taxon>
        <taxon>Viridiplantae</taxon>
        <taxon>Streptophyta</taxon>
        <taxon>Embryophyta</taxon>
        <taxon>Tracheophyta</taxon>
        <taxon>Spermatophyta</taxon>
        <taxon>Magnoliopsida</taxon>
        <taxon>eudicotyledons</taxon>
        <taxon>Gunneridae</taxon>
        <taxon>Pentapetalae</taxon>
        <taxon>Saxifragales</taxon>
        <taxon>Crassulaceae</taxon>
        <taxon>Kalanchoe</taxon>
    </lineage>
</organism>
<evidence type="ECO:0008006" key="4">
    <source>
        <dbReference type="Google" id="ProtNLM"/>
    </source>
</evidence>
<evidence type="ECO:0000256" key="1">
    <source>
        <dbReference type="SAM" id="MobiDB-lite"/>
    </source>
</evidence>
<dbReference type="InterPro" id="IPR051357">
    <property type="entry name" value="H3K9_HMTase_SUVAR3-9"/>
</dbReference>
<feature type="region of interest" description="Disordered" evidence="1">
    <location>
        <begin position="1"/>
        <end position="31"/>
    </location>
</feature>
<dbReference type="SUPFAM" id="SSF82199">
    <property type="entry name" value="SET domain"/>
    <property type="match status" value="1"/>
</dbReference>
<evidence type="ECO:0000313" key="3">
    <source>
        <dbReference type="Proteomes" id="UP000594263"/>
    </source>
</evidence>
<dbReference type="Proteomes" id="UP000594263">
    <property type="component" value="Unplaced"/>
</dbReference>
<dbReference type="InterPro" id="IPR046341">
    <property type="entry name" value="SET_dom_sf"/>
</dbReference>
<accession>A0A7N0UWN1</accession>
<dbReference type="PANTHER" id="PTHR45660:SF89">
    <property type="entry name" value="HISTONE-LYSINE N-METHYLTRANSFERASE SUVR3"/>
    <property type="match status" value="1"/>
</dbReference>
<dbReference type="PANTHER" id="PTHR45660">
    <property type="entry name" value="HISTONE-LYSINE N-METHYLTRANSFERASE SETMAR"/>
    <property type="match status" value="1"/>
</dbReference>
<dbReference type="AlphaFoldDB" id="A0A7N0UWN1"/>
<dbReference type="Gene3D" id="2.170.270.10">
    <property type="entry name" value="SET domain"/>
    <property type="match status" value="1"/>
</dbReference>